<accession>A0A1G9USR5</accession>
<evidence type="ECO:0000313" key="4">
    <source>
        <dbReference type="Proteomes" id="UP000182783"/>
    </source>
</evidence>
<dbReference type="Proteomes" id="UP000182783">
    <property type="component" value="Unassembled WGS sequence"/>
</dbReference>
<keyword evidence="2" id="KW-0547">Nucleotide-binding</keyword>
<dbReference type="GO" id="GO:0005524">
    <property type="term" value="F:ATP binding"/>
    <property type="evidence" value="ECO:0007669"/>
    <property type="project" value="UniProtKB-KW"/>
</dbReference>
<dbReference type="EMBL" id="LIPY01000120">
    <property type="protein sequence ID" value="KWX72272.1"/>
    <property type="molecule type" value="Genomic_DNA"/>
</dbReference>
<keyword evidence="2" id="KW-0067">ATP-binding</keyword>
<sequence>MAAVPLAGIRITKQLEAAYKMKTRDFEMKQRDLEVDIEVDMVNGADYIVIFISHEDELTALADKVIHL</sequence>
<dbReference type="AlphaFoldDB" id="A0A1G9USR5"/>
<name>A0A1G9USR5_9BACL</name>
<proteinExistence type="predicted"/>
<organism evidence="2 4">
    <name type="scientific">Paenibacillus jilunlii</name>
    <dbReference type="NCBI Taxonomy" id="682956"/>
    <lineage>
        <taxon>Bacteria</taxon>
        <taxon>Bacillati</taxon>
        <taxon>Bacillota</taxon>
        <taxon>Bacilli</taxon>
        <taxon>Bacillales</taxon>
        <taxon>Paenibacillaceae</taxon>
        <taxon>Paenibacillus</taxon>
    </lineage>
</organism>
<dbReference type="OrthoDB" id="95687at2"/>
<reference evidence="1 3" key="1">
    <citation type="submission" date="2015-08" db="EMBL/GenBank/DDBJ databases">
        <title>Genome of Paenibacillus jilunlii.</title>
        <authorList>
            <person name="Sant'Anna F.H."/>
            <person name="Ambrosini A."/>
            <person name="Souza R."/>
            <person name="Bach E."/>
            <person name="Fernandes G."/>
            <person name="Balsanelli E."/>
            <person name="Baura V.A."/>
            <person name="Pedrosa F.O."/>
            <person name="Souza E.M."/>
            <person name="Passaglia L."/>
        </authorList>
    </citation>
    <scope>NUCLEOTIDE SEQUENCE [LARGE SCALE GENOMIC DNA]</scope>
    <source>
        <strain evidence="1 3">DSM 23019</strain>
    </source>
</reference>
<evidence type="ECO:0000313" key="2">
    <source>
        <dbReference type="EMBL" id="SDM62942.1"/>
    </source>
</evidence>
<protein>
    <submittedName>
        <fullName evidence="2">ATP-binding cassette, subfamily B</fullName>
    </submittedName>
</protein>
<evidence type="ECO:0000313" key="3">
    <source>
        <dbReference type="Proteomes" id="UP000070252"/>
    </source>
</evidence>
<keyword evidence="3" id="KW-1185">Reference proteome</keyword>
<dbReference type="Proteomes" id="UP000070252">
    <property type="component" value="Unassembled WGS sequence"/>
</dbReference>
<evidence type="ECO:0000313" key="1">
    <source>
        <dbReference type="EMBL" id="KWX72272.1"/>
    </source>
</evidence>
<dbReference type="RefSeq" id="WP_062525335.1">
    <property type="nucleotide sequence ID" value="NZ_CP048429.1"/>
</dbReference>
<reference evidence="2 4" key="2">
    <citation type="submission" date="2016-10" db="EMBL/GenBank/DDBJ databases">
        <authorList>
            <person name="de Groot N.N."/>
        </authorList>
    </citation>
    <scope>NUCLEOTIDE SEQUENCE [LARGE SCALE GENOMIC DNA]</scope>
    <source>
        <strain evidence="2 4">CGMCC 1.10239</strain>
    </source>
</reference>
<gene>
    <name evidence="1" type="ORF">AML91_20755</name>
    <name evidence="2" type="ORF">SAMN05216191_11549</name>
</gene>
<dbReference type="EMBL" id="FNGM01000015">
    <property type="protein sequence ID" value="SDM62942.1"/>
    <property type="molecule type" value="Genomic_DNA"/>
</dbReference>